<dbReference type="STRING" id="1156394.T0RYJ7"/>
<dbReference type="GO" id="GO:0004674">
    <property type="term" value="F:protein serine/threonine kinase activity"/>
    <property type="evidence" value="ECO:0007669"/>
    <property type="project" value="UniProtKB-KW"/>
</dbReference>
<dbReference type="PANTHER" id="PTHR27001">
    <property type="entry name" value="OS01G0253100 PROTEIN"/>
    <property type="match status" value="1"/>
</dbReference>
<evidence type="ECO:0000256" key="3">
    <source>
        <dbReference type="ARBA" id="ARBA00022741"/>
    </source>
</evidence>
<dbReference type="OMA" id="VHELHML"/>
<dbReference type="GO" id="GO:0005524">
    <property type="term" value="F:ATP binding"/>
    <property type="evidence" value="ECO:0007669"/>
    <property type="project" value="UniProtKB-KW"/>
</dbReference>
<dbReference type="InterPro" id="IPR032675">
    <property type="entry name" value="LRR_dom_sf"/>
</dbReference>
<dbReference type="SMART" id="SM00219">
    <property type="entry name" value="TyrKc"/>
    <property type="match status" value="1"/>
</dbReference>
<dbReference type="AlphaFoldDB" id="T0RYJ7"/>
<dbReference type="SUPFAM" id="SSF52058">
    <property type="entry name" value="L domain-like"/>
    <property type="match status" value="1"/>
</dbReference>
<evidence type="ECO:0000256" key="1">
    <source>
        <dbReference type="ARBA" id="ARBA00022614"/>
    </source>
</evidence>
<name>T0RYJ7_SAPDV</name>
<dbReference type="InterPro" id="IPR000719">
    <property type="entry name" value="Prot_kinase_dom"/>
</dbReference>
<dbReference type="InParanoid" id="T0RYJ7"/>
<keyword evidence="7" id="KW-1185">Reference proteome</keyword>
<dbReference type="PANTHER" id="PTHR27001:SF764">
    <property type="entry name" value="OS05G0387700 PROTEIN"/>
    <property type="match status" value="1"/>
</dbReference>
<keyword evidence="6" id="KW-0418">Kinase</keyword>
<keyword evidence="3" id="KW-0547">Nucleotide-binding</keyword>
<dbReference type="Proteomes" id="UP000030762">
    <property type="component" value="Unassembled WGS sequence"/>
</dbReference>
<keyword evidence="6" id="KW-0723">Serine/threonine-protein kinase</keyword>
<accession>T0RYJ7</accession>
<proteinExistence type="predicted"/>
<dbReference type="InterPro" id="IPR011009">
    <property type="entry name" value="Kinase-like_dom_sf"/>
</dbReference>
<dbReference type="SUPFAM" id="SSF56112">
    <property type="entry name" value="Protein kinase-like (PK-like)"/>
    <property type="match status" value="1"/>
</dbReference>
<gene>
    <name evidence="6" type="ORF">SDRG_05241</name>
</gene>
<protein>
    <submittedName>
        <fullName evidence="6">Serine/threonine protein kinase</fullName>
    </submittedName>
</protein>
<evidence type="ECO:0000256" key="2">
    <source>
        <dbReference type="ARBA" id="ARBA00022737"/>
    </source>
</evidence>
<evidence type="ECO:0000259" key="5">
    <source>
        <dbReference type="PROSITE" id="PS50011"/>
    </source>
</evidence>
<dbReference type="InterPro" id="IPR020635">
    <property type="entry name" value="Tyr_kinase_cat_dom"/>
</dbReference>
<dbReference type="EMBL" id="JH767144">
    <property type="protein sequence ID" value="EQC37653.1"/>
    <property type="molecule type" value="Genomic_DNA"/>
</dbReference>
<feature type="domain" description="Protein kinase" evidence="5">
    <location>
        <begin position="314"/>
        <end position="521"/>
    </location>
</feature>
<dbReference type="eggNOG" id="KOG1187">
    <property type="taxonomic scope" value="Eukaryota"/>
</dbReference>
<keyword evidence="6" id="KW-0808">Transferase</keyword>
<dbReference type="PROSITE" id="PS50011">
    <property type="entry name" value="PROTEIN_KINASE_DOM"/>
    <property type="match status" value="1"/>
</dbReference>
<dbReference type="Gene3D" id="3.80.10.10">
    <property type="entry name" value="Ribonuclease Inhibitor"/>
    <property type="match status" value="1"/>
</dbReference>
<evidence type="ECO:0000313" key="7">
    <source>
        <dbReference type="Proteomes" id="UP000030762"/>
    </source>
</evidence>
<dbReference type="InterPro" id="IPR001245">
    <property type="entry name" value="Ser-Thr/Tyr_kinase_cat_dom"/>
</dbReference>
<dbReference type="GO" id="GO:0004713">
    <property type="term" value="F:protein tyrosine kinase activity"/>
    <property type="evidence" value="ECO:0007669"/>
    <property type="project" value="InterPro"/>
</dbReference>
<keyword evidence="1" id="KW-0433">Leucine-rich repeat</keyword>
<dbReference type="GO" id="GO:0005886">
    <property type="term" value="C:plasma membrane"/>
    <property type="evidence" value="ECO:0007669"/>
    <property type="project" value="TreeGrafter"/>
</dbReference>
<reference evidence="6 7" key="1">
    <citation type="submission" date="2012-04" db="EMBL/GenBank/DDBJ databases">
        <title>The Genome Sequence of Saprolegnia declina VS20.</title>
        <authorList>
            <consortium name="The Broad Institute Genome Sequencing Platform"/>
            <person name="Russ C."/>
            <person name="Nusbaum C."/>
            <person name="Tyler B."/>
            <person name="van West P."/>
            <person name="Dieguez-Uribeondo J."/>
            <person name="de Bruijn I."/>
            <person name="Tripathy S."/>
            <person name="Jiang R."/>
            <person name="Young S.K."/>
            <person name="Zeng Q."/>
            <person name="Gargeya S."/>
            <person name="Fitzgerald M."/>
            <person name="Haas B."/>
            <person name="Abouelleil A."/>
            <person name="Alvarado L."/>
            <person name="Arachchi H.M."/>
            <person name="Berlin A."/>
            <person name="Chapman S.B."/>
            <person name="Goldberg J."/>
            <person name="Griggs A."/>
            <person name="Gujja S."/>
            <person name="Hansen M."/>
            <person name="Howarth C."/>
            <person name="Imamovic A."/>
            <person name="Larimer J."/>
            <person name="McCowen C."/>
            <person name="Montmayeur A."/>
            <person name="Murphy C."/>
            <person name="Neiman D."/>
            <person name="Pearson M."/>
            <person name="Priest M."/>
            <person name="Roberts A."/>
            <person name="Saif S."/>
            <person name="Shea T."/>
            <person name="Sisk P."/>
            <person name="Sykes S."/>
            <person name="Wortman J."/>
            <person name="Nusbaum C."/>
            <person name="Birren B."/>
        </authorList>
    </citation>
    <scope>NUCLEOTIDE SEQUENCE [LARGE SCALE GENOMIC DNA]</scope>
    <source>
        <strain evidence="6 7">VS20</strain>
    </source>
</reference>
<dbReference type="GeneID" id="19945968"/>
<dbReference type="VEuPathDB" id="FungiDB:SDRG_05241"/>
<keyword evidence="2" id="KW-0677">Repeat</keyword>
<evidence type="ECO:0000313" key="6">
    <source>
        <dbReference type="EMBL" id="EQC37653.1"/>
    </source>
</evidence>
<sequence length="521" mass="55969">MLAHVVAAPNTLYGVCPDATAIALTSSAALPCVRYAASNTTRWLSLTRTGALVARDADIEFVHSFPAAATSIDLSRNAIADIASNLTTSVLSLNLSTNRLSTFAMLTTLPALQTLDVSANAIQVLNDDSNVDNFTSLISLTLRQNDLRRLTDNPSFPPKLASLDLSGNAITTFDVSPSTYQLLHRLPTLYMDAIHIQTCMGMLAPLKTLGAVCVVSVGDVSSTPVLETTTGKLSFIFGILTLSMVLYKTVLSRWRILHDEQRDQRALRATCVSSNYSGFEEPPPEYRISLSLNLPTPHFELASLPATQVPYHELAKCKLVTMSTHALLYNARLRDSLDVGLKVVRTVHGDEASVTLALTSLVHELHMLASVSHSHVLGLVGFASSPNLLDFALVTEYAARGPLPALLVSTSWPMRLQIALDVAHAITYLHARHIAHNAVVTKHVLVTTDWRAKLTGLQHASRGDGDADVARFGHFLNELATNCSEAGGVTSVVASCVNAAPTDRPSMGDVLALLLRAQTVA</sequence>
<dbReference type="OrthoDB" id="849100at2759"/>
<evidence type="ECO:0000256" key="4">
    <source>
        <dbReference type="ARBA" id="ARBA00022840"/>
    </source>
</evidence>
<dbReference type="Pfam" id="PF13855">
    <property type="entry name" value="LRR_8"/>
    <property type="match status" value="1"/>
</dbReference>
<dbReference type="Pfam" id="PF07714">
    <property type="entry name" value="PK_Tyr_Ser-Thr"/>
    <property type="match status" value="1"/>
</dbReference>
<dbReference type="RefSeq" id="XP_008609173.1">
    <property type="nucleotide sequence ID" value="XM_008610951.1"/>
</dbReference>
<keyword evidence="4" id="KW-0067">ATP-binding</keyword>
<organism evidence="6 7">
    <name type="scientific">Saprolegnia diclina (strain VS20)</name>
    <dbReference type="NCBI Taxonomy" id="1156394"/>
    <lineage>
        <taxon>Eukaryota</taxon>
        <taxon>Sar</taxon>
        <taxon>Stramenopiles</taxon>
        <taxon>Oomycota</taxon>
        <taxon>Saprolegniomycetes</taxon>
        <taxon>Saprolegniales</taxon>
        <taxon>Saprolegniaceae</taxon>
        <taxon>Saprolegnia</taxon>
    </lineage>
</organism>
<dbReference type="InterPro" id="IPR001611">
    <property type="entry name" value="Leu-rich_rpt"/>
</dbReference>
<dbReference type="Gene3D" id="1.10.510.10">
    <property type="entry name" value="Transferase(Phosphotransferase) domain 1"/>
    <property type="match status" value="1"/>
</dbReference>